<feature type="region of interest" description="Disordered" evidence="2">
    <location>
        <begin position="406"/>
        <end position="427"/>
    </location>
</feature>
<accession>A0A8H7VNS9</accession>
<keyword evidence="5" id="KW-1185">Reference proteome</keyword>
<gene>
    <name evidence="4" type="ORF">INT45_007506</name>
</gene>
<feature type="compositionally biased region" description="Acidic residues" evidence="2">
    <location>
        <begin position="1"/>
        <end position="10"/>
    </location>
</feature>
<feature type="compositionally biased region" description="Polar residues" evidence="2">
    <location>
        <begin position="32"/>
        <end position="61"/>
    </location>
</feature>
<keyword evidence="3" id="KW-1133">Transmembrane helix</keyword>
<dbReference type="PANTHER" id="PTHR42032">
    <property type="entry name" value="YALI0E30679P"/>
    <property type="match status" value="1"/>
</dbReference>
<feature type="transmembrane region" description="Helical" evidence="3">
    <location>
        <begin position="67"/>
        <end position="87"/>
    </location>
</feature>
<sequence length="427" mass="48991">KMSFSDNDEDVFIKRQQQPSPLLQKAKMRATPVTTGGNSRYSQRATPTSTTESRPNTRADSTFSPHISWPILLAVVPTVGSFFAGSADVWSDFVMILLILYYVYKWMTVPWSYYESARSRRMLHQKSSIILDERKQLNEMQRRAVIAEELRRHELVGLFWVIISPFLAGYTLQYSRYFLSNYERYMSSFNVVVFVLAASLKPLAHVMTLLRERTLYLQSEMQASESQVQSLQRKLELMEDELDTLRKAFATKKDLGQVTDGLNPTIQQLAKTLRRFEKKETVLRSWSEERFSTIEQKVSEFDQFICYRIEQDQRQSAHGMVVTLVLLPLNITLWVAKRMTGLLPVPRALLGHASTTAAKSNVAFHHHHHNNNSSNKRNTGIPTKHLTHPDSELESIIAAKDPAETAAVNKSGSEPIMTMNKHRLVQR</sequence>
<comment type="caution">
    <text evidence="4">The sequence shown here is derived from an EMBL/GenBank/DDBJ whole genome shotgun (WGS) entry which is preliminary data.</text>
</comment>
<protein>
    <submittedName>
        <fullName evidence="4">Uncharacterized protein</fullName>
    </submittedName>
</protein>
<dbReference type="AlphaFoldDB" id="A0A8H7VNS9"/>
<keyword evidence="3" id="KW-0472">Membrane</keyword>
<feature type="non-terminal residue" evidence="4">
    <location>
        <position position="1"/>
    </location>
</feature>
<feature type="region of interest" description="Disordered" evidence="2">
    <location>
        <begin position="1"/>
        <end position="61"/>
    </location>
</feature>
<keyword evidence="3" id="KW-0812">Transmembrane</keyword>
<feature type="transmembrane region" description="Helical" evidence="3">
    <location>
        <begin position="317"/>
        <end position="336"/>
    </location>
</feature>
<feature type="transmembrane region" description="Helical" evidence="3">
    <location>
        <begin position="93"/>
        <end position="114"/>
    </location>
</feature>
<organism evidence="4 5">
    <name type="scientific">Circinella minor</name>
    <dbReference type="NCBI Taxonomy" id="1195481"/>
    <lineage>
        <taxon>Eukaryota</taxon>
        <taxon>Fungi</taxon>
        <taxon>Fungi incertae sedis</taxon>
        <taxon>Mucoromycota</taxon>
        <taxon>Mucoromycotina</taxon>
        <taxon>Mucoromycetes</taxon>
        <taxon>Mucorales</taxon>
        <taxon>Lichtheimiaceae</taxon>
        <taxon>Circinella</taxon>
    </lineage>
</organism>
<name>A0A8H7VNS9_9FUNG</name>
<keyword evidence="1" id="KW-0175">Coiled coil</keyword>
<dbReference type="OrthoDB" id="10263751at2759"/>
<evidence type="ECO:0000256" key="3">
    <source>
        <dbReference type="SAM" id="Phobius"/>
    </source>
</evidence>
<dbReference type="Proteomes" id="UP000646827">
    <property type="component" value="Unassembled WGS sequence"/>
</dbReference>
<evidence type="ECO:0000256" key="2">
    <source>
        <dbReference type="SAM" id="MobiDB-lite"/>
    </source>
</evidence>
<feature type="coiled-coil region" evidence="1">
    <location>
        <begin position="221"/>
        <end position="255"/>
    </location>
</feature>
<feature type="transmembrane region" description="Helical" evidence="3">
    <location>
        <begin position="185"/>
        <end position="204"/>
    </location>
</feature>
<proteinExistence type="predicted"/>
<evidence type="ECO:0000313" key="4">
    <source>
        <dbReference type="EMBL" id="KAG2227480.1"/>
    </source>
</evidence>
<dbReference type="EMBL" id="JAEPRB010000007">
    <property type="protein sequence ID" value="KAG2227480.1"/>
    <property type="molecule type" value="Genomic_DNA"/>
</dbReference>
<dbReference type="PANTHER" id="PTHR42032:SF1">
    <property type="entry name" value="YALI0E30679P"/>
    <property type="match status" value="1"/>
</dbReference>
<evidence type="ECO:0000313" key="5">
    <source>
        <dbReference type="Proteomes" id="UP000646827"/>
    </source>
</evidence>
<evidence type="ECO:0000256" key="1">
    <source>
        <dbReference type="SAM" id="Coils"/>
    </source>
</evidence>
<feature type="transmembrane region" description="Helical" evidence="3">
    <location>
        <begin position="155"/>
        <end position="173"/>
    </location>
</feature>
<reference evidence="4 5" key="1">
    <citation type="submission" date="2020-12" db="EMBL/GenBank/DDBJ databases">
        <title>Metabolic potential, ecology and presence of endohyphal bacteria is reflected in genomic diversity of Mucoromycotina.</title>
        <authorList>
            <person name="Muszewska A."/>
            <person name="Okrasinska A."/>
            <person name="Steczkiewicz K."/>
            <person name="Drgas O."/>
            <person name="Orlowska M."/>
            <person name="Perlinska-Lenart U."/>
            <person name="Aleksandrzak-Piekarczyk T."/>
            <person name="Szatraj K."/>
            <person name="Zielenkiewicz U."/>
            <person name="Pilsyk S."/>
            <person name="Malc E."/>
            <person name="Mieczkowski P."/>
            <person name="Kruszewska J.S."/>
            <person name="Biernat P."/>
            <person name="Pawlowska J."/>
        </authorList>
    </citation>
    <scope>NUCLEOTIDE SEQUENCE [LARGE SCALE GENOMIC DNA]</scope>
    <source>
        <strain evidence="4 5">CBS 142.35</strain>
    </source>
</reference>
<feature type="region of interest" description="Disordered" evidence="2">
    <location>
        <begin position="366"/>
        <end position="387"/>
    </location>
</feature>